<gene>
    <name evidence="5 7" type="primary">msrA</name>
    <name evidence="7" type="ORF">DEX24_03350</name>
</gene>
<dbReference type="GO" id="GO:0033744">
    <property type="term" value="F:L-methionine:thioredoxin-disulfide S-oxidoreductase activity"/>
    <property type="evidence" value="ECO:0007669"/>
    <property type="project" value="RHEA"/>
</dbReference>
<evidence type="ECO:0000256" key="5">
    <source>
        <dbReference type="HAMAP-Rule" id="MF_01401"/>
    </source>
</evidence>
<comment type="similarity">
    <text evidence="1 5">Belongs to the MsrA Met sulfoxide reductase family.</text>
</comment>
<organism evidence="7 8">
    <name type="scientific">Kurthia sibirica</name>
    <dbReference type="NCBI Taxonomy" id="202750"/>
    <lineage>
        <taxon>Bacteria</taxon>
        <taxon>Bacillati</taxon>
        <taxon>Bacillota</taxon>
        <taxon>Bacilli</taxon>
        <taxon>Bacillales</taxon>
        <taxon>Caryophanaceae</taxon>
        <taxon>Kurthia</taxon>
    </lineage>
</organism>
<accession>A0A2U3APD0</accession>
<dbReference type="RefSeq" id="WP_109304988.1">
    <property type="nucleotide sequence ID" value="NZ_BJUF01000022.1"/>
</dbReference>
<evidence type="ECO:0000256" key="1">
    <source>
        <dbReference type="ARBA" id="ARBA00005591"/>
    </source>
</evidence>
<keyword evidence="8" id="KW-1185">Reference proteome</keyword>
<dbReference type="SUPFAM" id="SSF55068">
    <property type="entry name" value="Peptide methionine sulfoxide reductase"/>
    <property type="match status" value="1"/>
</dbReference>
<comment type="caution">
    <text evidence="7">The sequence shown here is derived from an EMBL/GenBank/DDBJ whole genome shotgun (WGS) entry which is preliminary data.</text>
</comment>
<dbReference type="Proteomes" id="UP000245938">
    <property type="component" value="Unassembled WGS sequence"/>
</dbReference>
<comment type="function">
    <text evidence="5">Has an important function as a repair enzyme for proteins that have been inactivated by oxidation. Catalyzes the reversible oxidation-reduction of methionine sulfoxide in proteins to methionine.</text>
</comment>
<dbReference type="Gene3D" id="3.30.1060.10">
    <property type="entry name" value="Peptide methionine sulphoxide reductase MsrA"/>
    <property type="match status" value="1"/>
</dbReference>
<dbReference type="Pfam" id="PF01625">
    <property type="entry name" value="PMSR"/>
    <property type="match status" value="1"/>
</dbReference>
<evidence type="ECO:0000259" key="6">
    <source>
        <dbReference type="Pfam" id="PF01625"/>
    </source>
</evidence>
<evidence type="ECO:0000256" key="3">
    <source>
        <dbReference type="ARBA" id="ARBA00047806"/>
    </source>
</evidence>
<reference evidence="7 8" key="1">
    <citation type="submission" date="2018-05" db="EMBL/GenBank/DDBJ databases">
        <title>Kurthia sibirica genome sequence.</title>
        <authorList>
            <person name="Maclea K.S."/>
            <person name="Goen A.E."/>
        </authorList>
    </citation>
    <scope>NUCLEOTIDE SEQUENCE [LARGE SCALE GENOMIC DNA]</scope>
    <source>
        <strain evidence="7 8">ATCC 49154</strain>
    </source>
</reference>
<dbReference type="PANTHER" id="PTHR43774:SF1">
    <property type="entry name" value="PEPTIDE METHIONINE SULFOXIDE REDUCTASE MSRA 2"/>
    <property type="match status" value="1"/>
</dbReference>
<keyword evidence="2 5" id="KW-0560">Oxidoreductase</keyword>
<dbReference type="InterPro" id="IPR002569">
    <property type="entry name" value="Met_Sox_Rdtase_MsrA_dom"/>
</dbReference>
<dbReference type="OrthoDB" id="4174719at2"/>
<evidence type="ECO:0000256" key="4">
    <source>
        <dbReference type="ARBA" id="ARBA00048782"/>
    </source>
</evidence>
<dbReference type="NCBIfam" id="TIGR00401">
    <property type="entry name" value="msrA"/>
    <property type="match status" value="1"/>
</dbReference>
<dbReference type="EC" id="1.8.4.11" evidence="5"/>
<evidence type="ECO:0000313" key="8">
    <source>
        <dbReference type="Proteomes" id="UP000245938"/>
    </source>
</evidence>
<dbReference type="InterPro" id="IPR036509">
    <property type="entry name" value="Met_Sox_Rdtase_MsrA_sf"/>
</dbReference>
<comment type="catalytic activity">
    <reaction evidence="4 5">
        <text>[thioredoxin]-disulfide + L-methionine + H2O = L-methionine (S)-S-oxide + [thioredoxin]-dithiol</text>
        <dbReference type="Rhea" id="RHEA:19993"/>
        <dbReference type="Rhea" id="RHEA-COMP:10698"/>
        <dbReference type="Rhea" id="RHEA-COMP:10700"/>
        <dbReference type="ChEBI" id="CHEBI:15377"/>
        <dbReference type="ChEBI" id="CHEBI:29950"/>
        <dbReference type="ChEBI" id="CHEBI:50058"/>
        <dbReference type="ChEBI" id="CHEBI:57844"/>
        <dbReference type="ChEBI" id="CHEBI:58772"/>
        <dbReference type="EC" id="1.8.4.11"/>
    </reaction>
</comment>
<evidence type="ECO:0000256" key="2">
    <source>
        <dbReference type="ARBA" id="ARBA00023002"/>
    </source>
</evidence>
<dbReference type="GO" id="GO:0008113">
    <property type="term" value="F:peptide-methionine (S)-S-oxide reductase activity"/>
    <property type="evidence" value="ECO:0007669"/>
    <property type="project" value="UniProtKB-UniRule"/>
</dbReference>
<dbReference type="AlphaFoldDB" id="A0A2U3APD0"/>
<protein>
    <recommendedName>
        <fullName evidence="5">Peptide methionine sulfoxide reductase MsrA</fullName>
        <shortName evidence="5">Protein-methionine-S-oxide reductase</shortName>
        <ecNumber evidence="5">1.8.4.11</ecNumber>
    </recommendedName>
    <alternativeName>
        <fullName evidence="5">Peptide-methionine (S)-S-oxide reductase</fullName>
        <shortName evidence="5">Peptide Met(O) reductase</shortName>
    </alternativeName>
</protein>
<name>A0A2U3APD0_9BACL</name>
<feature type="active site" evidence="5">
    <location>
        <position position="12"/>
    </location>
</feature>
<comment type="catalytic activity">
    <reaction evidence="3 5">
        <text>L-methionyl-[protein] + [thioredoxin]-disulfide + H2O = L-methionyl-(S)-S-oxide-[protein] + [thioredoxin]-dithiol</text>
        <dbReference type="Rhea" id="RHEA:14217"/>
        <dbReference type="Rhea" id="RHEA-COMP:10698"/>
        <dbReference type="Rhea" id="RHEA-COMP:10700"/>
        <dbReference type="Rhea" id="RHEA-COMP:12313"/>
        <dbReference type="Rhea" id="RHEA-COMP:12315"/>
        <dbReference type="ChEBI" id="CHEBI:15377"/>
        <dbReference type="ChEBI" id="CHEBI:16044"/>
        <dbReference type="ChEBI" id="CHEBI:29950"/>
        <dbReference type="ChEBI" id="CHEBI:44120"/>
        <dbReference type="ChEBI" id="CHEBI:50058"/>
        <dbReference type="EC" id="1.8.4.11"/>
    </reaction>
</comment>
<proteinExistence type="inferred from homology"/>
<dbReference type="EMBL" id="QFVR01000003">
    <property type="protein sequence ID" value="PWI26384.1"/>
    <property type="molecule type" value="Genomic_DNA"/>
</dbReference>
<feature type="domain" description="Peptide methionine sulphoxide reductase MsrA" evidence="6">
    <location>
        <begin position="5"/>
        <end position="156"/>
    </location>
</feature>
<dbReference type="HAMAP" id="MF_01401">
    <property type="entry name" value="MsrA"/>
    <property type="match status" value="1"/>
</dbReference>
<sequence>MATEKAIFAGGCFWCLIKPFDKEPGIIKVLSGYTGGTKVDPTYEEVCLEQTGHYEAVEIEYDPAIYPYEKIVETFWKLIDPTDEGGQFYDRGSSYRTAIFYQNEDQKRLAEKSRAALQASGKFKKNIVTPILVAKPFYIAEEYHQYYYRKNPTHYERYAVGSGRADFQLEKWGNRDGK</sequence>
<evidence type="ECO:0000313" key="7">
    <source>
        <dbReference type="EMBL" id="PWI26384.1"/>
    </source>
</evidence>
<dbReference type="PANTHER" id="PTHR43774">
    <property type="entry name" value="PEPTIDE METHIONINE SULFOXIDE REDUCTASE"/>
    <property type="match status" value="1"/>
</dbReference>